<keyword evidence="7 8" id="KW-0131">Cell cycle</keyword>
<evidence type="ECO:0000256" key="7">
    <source>
        <dbReference type="ARBA" id="ARBA00023306"/>
    </source>
</evidence>
<feature type="domain" description="POTRA" evidence="9">
    <location>
        <begin position="63"/>
        <end position="134"/>
    </location>
</feature>
<dbReference type="EMBL" id="ACRF02000011">
    <property type="protein sequence ID" value="EEW93871.1"/>
    <property type="molecule type" value="Genomic_DNA"/>
</dbReference>
<dbReference type="PANTHER" id="PTHR37820">
    <property type="entry name" value="CELL DIVISION PROTEIN DIVIB"/>
    <property type="match status" value="1"/>
</dbReference>
<sequence>MKFFKKTSTSSPPPIEIKEEIPKKNLFQPIKQFFHFNRLEMKFLWWIFLASMFWSIYFISPLSKPKAIYVYGNRQVSVEMIQDQAGIKKGKSIWGILSEHEIIRKRLTAQNPKIKDVSVTLSGLNTIQLTILENPAIGYYVEDGQYKELLADAQSISVEELTNKEKYPELVNFTEESRIQLANQLEKTSPSVISNIRQIQYVDPEQKPLKLHLKMKDGMKVIGTLKDIGEKLNYYPSILKQLPKKSGTIDMEVGIFYTPDVNAQ</sequence>
<dbReference type="Gene3D" id="3.40.50.10960">
    <property type="match status" value="1"/>
</dbReference>
<proteinExistence type="inferred from homology"/>
<dbReference type="PANTHER" id="PTHR37820:SF1">
    <property type="entry name" value="CELL DIVISION PROTEIN FTSQ"/>
    <property type="match status" value="1"/>
</dbReference>
<dbReference type="HAMAP" id="MF_00912">
    <property type="entry name" value="DivIB"/>
    <property type="match status" value="1"/>
</dbReference>
<feature type="transmembrane region" description="Helical" evidence="8">
    <location>
        <begin position="43"/>
        <end position="60"/>
    </location>
</feature>
<accession>D0BLB8</accession>
<dbReference type="PROSITE" id="PS51779">
    <property type="entry name" value="POTRA"/>
    <property type="match status" value="1"/>
</dbReference>
<evidence type="ECO:0000256" key="1">
    <source>
        <dbReference type="ARBA" id="ARBA00004370"/>
    </source>
</evidence>
<evidence type="ECO:0000256" key="4">
    <source>
        <dbReference type="ARBA" id="ARBA00022692"/>
    </source>
</evidence>
<dbReference type="AlphaFoldDB" id="D0BLB8"/>
<dbReference type="InterPro" id="IPR005548">
    <property type="entry name" value="Cell_div_FtsQ/DivIB_C"/>
</dbReference>
<evidence type="ECO:0000256" key="3">
    <source>
        <dbReference type="ARBA" id="ARBA00022618"/>
    </source>
</evidence>
<name>D0BLB8_9LACT</name>
<comment type="caution">
    <text evidence="10">The sequence shown here is derived from an EMBL/GenBank/DDBJ whole genome shotgun (WGS) entry which is preliminary data.</text>
</comment>
<comment type="subcellular location">
    <subcellularLocation>
        <location evidence="8">Cell membrane</location>
        <topology evidence="8">Single-pass type II membrane protein</topology>
    </subcellularLocation>
    <subcellularLocation>
        <location evidence="1">Membrane</location>
    </subcellularLocation>
    <text evidence="8">Localizes to the division septum.</text>
</comment>
<dbReference type="Pfam" id="PF03799">
    <property type="entry name" value="FtsQ_DivIB_C"/>
    <property type="match status" value="1"/>
</dbReference>
<evidence type="ECO:0000256" key="5">
    <source>
        <dbReference type="ARBA" id="ARBA00022989"/>
    </source>
</evidence>
<evidence type="ECO:0000256" key="2">
    <source>
        <dbReference type="ARBA" id="ARBA00022475"/>
    </source>
</evidence>
<reference evidence="10" key="2">
    <citation type="submission" date="2011-10" db="EMBL/GenBank/DDBJ databases">
        <title>The Genome Sequence of Granulicatella elegans ATCC 700633.</title>
        <authorList>
            <consortium name="The Broad Institute Genome Sequencing Platform"/>
            <consortium name="The Broad Institute Genome Sequencing Center for Infectious Disease"/>
            <person name="Earl A."/>
            <person name="Ward D."/>
            <person name="Feldgarden M."/>
            <person name="Gevers D."/>
            <person name="Sibley C.D."/>
            <person name="Field T.R."/>
            <person name="Grinwis M."/>
            <person name="Eshaghurshan C.S."/>
            <person name="Surette M.G."/>
            <person name="Young S.K."/>
            <person name="Zeng Q."/>
            <person name="Gargeya S."/>
            <person name="Fitzgerald M."/>
            <person name="Haas B."/>
            <person name="Abouelleil A."/>
            <person name="Alvarado L."/>
            <person name="Arachchi H.M."/>
            <person name="Berlin A."/>
            <person name="Brown A."/>
            <person name="Chapman S.B."/>
            <person name="Chen Z."/>
            <person name="Dunbar C."/>
            <person name="Freedman E."/>
            <person name="Gearin G."/>
            <person name="Goldberg J."/>
            <person name="Griggs A."/>
            <person name="Gujja S."/>
            <person name="Heiman D."/>
            <person name="Howarth C."/>
            <person name="Larson L."/>
            <person name="Lui A."/>
            <person name="MacDonald P.J.P."/>
            <person name="Montmayeur A."/>
            <person name="Murphy C."/>
            <person name="Neiman D."/>
            <person name="Pearson M."/>
            <person name="Priest M."/>
            <person name="Roberts A."/>
            <person name="Saif S."/>
            <person name="Shea T."/>
            <person name="Shenoy N."/>
            <person name="Sisk P."/>
            <person name="Stolte C."/>
            <person name="Sykes S."/>
            <person name="Wortman J."/>
            <person name="Nusbaum C."/>
            <person name="Birren B."/>
        </authorList>
    </citation>
    <scope>NUCLEOTIDE SEQUENCE [LARGE SCALE GENOMIC DNA]</scope>
    <source>
        <strain evidence="10">ATCC 700633</strain>
    </source>
</reference>
<dbReference type="InterPro" id="IPR026580">
    <property type="entry name" value="DivIB"/>
</dbReference>
<dbReference type="Proteomes" id="UP000002939">
    <property type="component" value="Unassembled WGS sequence"/>
</dbReference>
<gene>
    <name evidence="8" type="primary">divIB</name>
    <name evidence="10" type="ORF">HMPREF0446_00753</name>
</gene>
<keyword evidence="5 8" id="KW-1133">Transmembrane helix</keyword>
<reference evidence="10" key="1">
    <citation type="submission" date="2009-09" db="EMBL/GenBank/DDBJ databases">
        <authorList>
            <consortium name="The Broad Institute Genome Sequencing Platform"/>
            <person name="Ward D."/>
            <person name="Feldgarden M."/>
            <person name="Earl A."/>
            <person name="Young S.K."/>
            <person name="Zeng Q."/>
            <person name="Koehrsen M."/>
            <person name="Alvarado L."/>
            <person name="Berlin A."/>
            <person name="Bochicchio J."/>
            <person name="Borenstein D."/>
            <person name="Chapman S.B."/>
            <person name="Chen Z."/>
            <person name="Engels R."/>
            <person name="Freedman E."/>
            <person name="Gellesch M."/>
            <person name="Goldberg J."/>
            <person name="Griggs A."/>
            <person name="Gujja S."/>
            <person name="Heilman E."/>
            <person name="Heiman D."/>
            <person name="Hepburn T."/>
            <person name="Howarth C."/>
            <person name="Jen D."/>
            <person name="Larson L."/>
            <person name="Lewis B."/>
            <person name="Mehta T."/>
            <person name="Park D."/>
            <person name="Pearson M."/>
            <person name="Roberts A."/>
            <person name="Saif S."/>
            <person name="Shea T."/>
            <person name="Shenoy N."/>
            <person name="Sisk P."/>
            <person name="Stolte C."/>
            <person name="Sykes S."/>
            <person name="Thomson T."/>
            <person name="Walk T."/>
            <person name="White J."/>
            <person name="Yandava C."/>
            <person name="Sibley C.D."/>
            <person name="Field T.R."/>
            <person name="Grinwis M."/>
            <person name="Eshaghurshan C.S."/>
            <person name="Surette M.G."/>
            <person name="Haas B."/>
            <person name="Nusbaum C."/>
            <person name="Birren B."/>
        </authorList>
    </citation>
    <scope>NUCLEOTIDE SEQUENCE [LARGE SCALE GENOMIC DNA]</scope>
    <source>
        <strain evidence="10">ATCC 700633</strain>
    </source>
</reference>
<keyword evidence="3 8" id="KW-0132">Cell division</keyword>
<dbReference type="InterPro" id="IPR013685">
    <property type="entry name" value="POTRA_FtsQ_type"/>
</dbReference>
<dbReference type="RefSeq" id="WP_006703026.1">
    <property type="nucleotide sequence ID" value="NZ_KI391971.1"/>
</dbReference>
<evidence type="ECO:0000313" key="10">
    <source>
        <dbReference type="EMBL" id="EEW93871.1"/>
    </source>
</evidence>
<dbReference type="eggNOG" id="COG1589">
    <property type="taxonomic scope" value="Bacteria"/>
</dbReference>
<evidence type="ECO:0000259" key="9">
    <source>
        <dbReference type="PROSITE" id="PS51779"/>
    </source>
</evidence>
<organism evidence="10 11">
    <name type="scientific">Granulicatella elegans ATCC 700633</name>
    <dbReference type="NCBI Taxonomy" id="626369"/>
    <lineage>
        <taxon>Bacteria</taxon>
        <taxon>Bacillati</taxon>
        <taxon>Bacillota</taxon>
        <taxon>Bacilli</taxon>
        <taxon>Lactobacillales</taxon>
        <taxon>Carnobacteriaceae</taxon>
        <taxon>Granulicatella</taxon>
    </lineage>
</organism>
<keyword evidence="2 8" id="KW-1003">Cell membrane</keyword>
<dbReference type="GO" id="GO:0005886">
    <property type="term" value="C:plasma membrane"/>
    <property type="evidence" value="ECO:0007669"/>
    <property type="project" value="UniProtKB-SubCell"/>
</dbReference>
<dbReference type="Pfam" id="PF08478">
    <property type="entry name" value="POTRA_1"/>
    <property type="match status" value="1"/>
</dbReference>
<protein>
    <recommendedName>
        <fullName evidence="8">Cell division protein DivIB</fullName>
    </recommendedName>
</protein>
<dbReference type="OrthoDB" id="1819027at2"/>
<evidence type="ECO:0000256" key="8">
    <source>
        <dbReference type="HAMAP-Rule" id="MF_00912"/>
    </source>
</evidence>
<dbReference type="InterPro" id="IPR034746">
    <property type="entry name" value="POTRA"/>
</dbReference>
<dbReference type="GO" id="GO:0043093">
    <property type="term" value="P:FtsZ-dependent cytokinesis"/>
    <property type="evidence" value="ECO:0007669"/>
    <property type="project" value="UniProtKB-UniRule"/>
</dbReference>
<keyword evidence="6 8" id="KW-0472">Membrane</keyword>
<dbReference type="HOGENOM" id="CLU_046278_0_0_9"/>
<comment type="similarity">
    <text evidence="8">Belongs to the FtsQ/DivIB family. DivIB subfamily.</text>
</comment>
<keyword evidence="4 8" id="KW-0812">Transmembrane</keyword>
<evidence type="ECO:0000313" key="11">
    <source>
        <dbReference type="Proteomes" id="UP000002939"/>
    </source>
</evidence>
<dbReference type="STRING" id="626369.HMPREF0446_00753"/>
<dbReference type="GO" id="GO:0032153">
    <property type="term" value="C:cell division site"/>
    <property type="evidence" value="ECO:0007669"/>
    <property type="project" value="UniProtKB-UniRule"/>
</dbReference>
<dbReference type="InterPro" id="IPR050487">
    <property type="entry name" value="FtsQ_DivIB"/>
</dbReference>
<keyword evidence="11" id="KW-1185">Reference proteome</keyword>
<comment type="function">
    <text evidence="8">Cell division protein that may be involved in stabilizing or promoting the assembly of the division complex.</text>
</comment>
<evidence type="ECO:0000256" key="6">
    <source>
        <dbReference type="ARBA" id="ARBA00023136"/>
    </source>
</evidence>